<evidence type="ECO:0008006" key="6">
    <source>
        <dbReference type="Google" id="ProtNLM"/>
    </source>
</evidence>
<evidence type="ECO:0000313" key="5">
    <source>
        <dbReference type="Proteomes" id="UP000449846"/>
    </source>
</evidence>
<comment type="caution">
    <text evidence="4">The sequence shown here is derived from an EMBL/GenBank/DDBJ whole genome shotgun (WGS) entry which is preliminary data.</text>
</comment>
<dbReference type="InterPro" id="IPR036942">
    <property type="entry name" value="Beta-barrel_TonB_sf"/>
</dbReference>
<dbReference type="OrthoDB" id="9760333at2"/>
<protein>
    <recommendedName>
        <fullName evidence="6">TonB-dependent receptor</fullName>
    </recommendedName>
</protein>
<keyword evidence="5" id="KW-1185">Reference proteome</keyword>
<sequence length="90" mass="9966">MRCIRTARASITATSTLAPVGNVFDWDGSYPRPRLSEKATNEWTSDATQYALYGTVQFRASDALAILAGMRINWREGKETSAGAPTFEYK</sequence>
<keyword evidence="3" id="KW-0998">Cell outer membrane</keyword>
<gene>
    <name evidence="4" type="ORF">GL300_20405</name>
</gene>
<dbReference type="RefSeq" id="WP_155041536.1">
    <property type="nucleotide sequence ID" value="NZ_WMIG01000017.1"/>
</dbReference>
<dbReference type="Proteomes" id="UP000449846">
    <property type="component" value="Unassembled WGS sequence"/>
</dbReference>
<organism evidence="4 5">
    <name type="scientific">Paracoccus litorisediminis</name>
    <dbReference type="NCBI Taxonomy" id="2006130"/>
    <lineage>
        <taxon>Bacteria</taxon>
        <taxon>Pseudomonadati</taxon>
        <taxon>Pseudomonadota</taxon>
        <taxon>Alphaproteobacteria</taxon>
        <taxon>Rhodobacterales</taxon>
        <taxon>Paracoccaceae</taxon>
        <taxon>Paracoccus</taxon>
    </lineage>
</organism>
<reference evidence="4 5" key="1">
    <citation type="submission" date="2019-11" db="EMBL/GenBank/DDBJ databases">
        <authorList>
            <person name="Dong K."/>
        </authorList>
    </citation>
    <scope>NUCLEOTIDE SEQUENCE [LARGE SCALE GENOMIC DNA]</scope>
    <source>
        <strain evidence="4 5">NBRC 112902</strain>
    </source>
</reference>
<evidence type="ECO:0000313" key="4">
    <source>
        <dbReference type="EMBL" id="MTH61580.1"/>
    </source>
</evidence>
<dbReference type="GO" id="GO:0009279">
    <property type="term" value="C:cell outer membrane"/>
    <property type="evidence" value="ECO:0007669"/>
    <property type="project" value="UniProtKB-SubCell"/>
</dbReference>
<comment type="subcellular location">
    <subcellularLocation>
        <location evidence="1">Cell outer membrane</location>
    </subcellularLocation>
</comment>
<dbReference type="SUPFAM" id="SSF56935">
    <property type="entry name" value="Porins"/>
    <property type="match status" value="1"/>
</dbReference>
<proteinExistence type="predicted"/>
<keyword evidence="2" id="KW-0472">Membrane</keyword>
<evidence type="ECO:0000256" key="1">
    <source>
        <dbReference type="ARBA" id="ARBA00004442"/>
    </source>
</evidence>
<evidence type="ECO:0000256" key="3">
    <source>
        <dbReference type="ARBA" id="ARBA00023237"/>
    </source>
</evidence>
<accession>A0A844HNV9</accession>
<dbReference type="AlphaFoldDB" id="A0A844HNV9"/>
<dbReference type="Gene3D" id="2.40.170.20">
    <property type="entry name" value="TonB-dependent receptor, beta-barrel domain"/>
    <property type="match status" value="1"/>
</dbReference>
<name>A0A844HNV9_9RHOB</name>
<dbReference type="EMBL" id="WMIG01000017">
    <property type="protein sequence ID" value="MTH61580.1"/>
    <property type="molecule type" value="Genomic_DNA"/>
</dbReference>
<evidence type="ECO:0000256" key="2">
    <source>
        <dbReference type="ARBA" id="ARBA00023136"/>
    </source>
</evidence>